<dbReference type="Gene3D" id="3.20.20.300">
    <property type="entry name" value="Glycoside hydrolase, family 3, N-terminal domain"/>
    <property type="match status" value="1"/>
</dbReference>
<dbReference type="RefSeq" id="WP_115218321.1">
    <property type="nucleotide sequence ID" value="NZ_UHIA01000004.1"/>
</dbReference>
<dbReference type="EC" id="3.2.1.52" evidence="3"/>
<name>A0A380MY06_9GAMM</name>
<keyword evidence="8" id="KW-1185">Reference proteome</keyword>
<dbReference type="SUPFAM" id="SSF51445">
    <property type="entry name" value="(Trans)glycosidases"/>
    <property type="match status" value="1"/>
</dbReference>
<dbReference type="OrthoDB" id="9786661at2"/>
<evidence type="ECO:0000259" key="6">
    <source>
        <dbReference type="Pfam" id="PF00933"/>
    </source>
</evidence>
<evidence type="ECO:0000256" key="3">
    <source>
        <dbReference type="ARBA" id="ARBA00012663"/>
    </source>
</evidence>
<dbReference type="EMBL" id="UHIA01000004">
    <property type="protein sequence ID" value="SUO96571.1"/>
    <property type="molecule type" value="Genomic_DNA"/>
</dbReference>
<dbReference type="PANTHER" id="PTHR30480:SF13">
    <property type="entry name" value="BETA-HEXOSAMINIDASE"/>
    <property type="match status" value="1"/>
</dbReference>
<accession>A0A380MY06</accession>
<dbReference type="AlphaFoldDB" id="A0A380MY06"/>
<dbReference type="GO" id="GO:0009254">
    <property type="term" value="P:peptidoglycan turnover"/>
    <property type="evidence" value="ECO:0007669"/>
    <property type="project" value="TreeGrafter"/>
</dbReference>
<reference evidence="7 8" key="1">
    <citation type="submission" date="2018-06" db="EMBL/GenBank/DDBJ databases">
        <authorList>
            <consortium name="Pathogen Informatics"/>
            <person name="Doyle S."/>
        </authorList>
    </citation>
    <scope>NUCLEOTIDE SEQUENCE [LARGE SCALE GENOMIC DNA]</scope>
    <source>
        <strain evidence="7 8">NCTC10717</strain>
    </source>
</reference>
<gene>
    <name evidence="7" type="primary">nagZ</name>
    <name evidence="7" type="ORF">NCTC10717_01061</name>
</gene>
<dbReference type="NCBIfam" id="NF003740">
    <property type="entry name" value="PRK05337.1"/>
    <property type="match status" value="1"/>
</dbReference>
<evidence type="ECO:0000256" key="5">
    <source>
        <dbReference type="ARBA" id="ARBA00023295"/>
    </source>
</evidence>
<evidence type="ECO:0000256" key="2">
    <source>
        <dbReference type="ARBA" id="ARBA00005336"/>
    </source>
</evidence>
<comment type="similarity">
    <text evidence="2">Belongs to the glycosyl hydrolase 3 family.</text>
</comment>
<dbReference type="Pfam" id="PF00933">
    <property type="entry name" value="Glyco_hydro_3"/>
    <property type="match status" value="1"/>
</dbReference>
<dbReference type="InterPro" id="IPR017853">
    <property type="entry name" value="GH"/>
</dbReference>
<dbReference type="GO" id="GO:0005975">
    <property type="term" value="P:carbohydrate metabolic process"/>
    <property type="evidence" value="ECO:0007669"/>
    <property type="project" value="InterPro"/>
</dbReference>
<proteinExistence type="inferred from homology"/>
<evidence type="ECO:0000256" key="1">
    <source>
        <dbReference type="ARBA" id="ARBA00001231"/>
    </source>
</evidence>
<comment type="catalytic activity">
    <reaction evidence="1">
        <text>Hydrolysis of terminal non-reducing N-acetyl-D-hexosamine residues in N-acetyl-beta-D-hexosaminides.</text>
        <dbReference type="EC" id="3.2.1.52"/>
    </reaction>
</comment>
<evidence type="ECO:0000256" key="4">
    <source>
        <dbReference type="ARBA" id="ARBA00022801"/>
    </source>
</evidence>
<feature type="domain" description="Glycoside hydrolase family 3 N-terminal" evidence="6">
    <location>
        <begin position="13"/>
        <end position="290"/>
    </location>
</feature>
<dbReference type="Proteomes" id="UP000254575">
    <property type="component" value="Unassembled WGS sequence"/>
</dbReference>
<dbReference type="PANTHER" id="PTHR30480">
    <property type="entry name" value="BETA-HEXOSAMINIDASE-RELATED"/>
    <property type="match status" value="1"/>
</dbReference>
<dbReference type="InterPro" id="IPR001764">
    <property type="entry name" value="Glyco_hydro_3_N"/>
</dbReference>
<dbReference type="GO" id="GO:0004563">
    <property type="term" value="F:beta-N-acetylhexosaminidase activity"/>
    <property type="evidence" value="ECO:0007669"/>
    <property type="project" value="UniProtKB-EC"/>
</dbReference>
<sequence length="336" mass="36761">MALLIGIEGKQLQAADEARLHHPQTAGVILFTRNFEDLAQLCALTAAIRAIRAELLIAVDHEGGRVQRFRHEFTHLPEAAAFGRYFDHAPQGACEWAQAAGAIMGYELRRADIDFSFAPVLDLQDAQSDVIGNRAFHAEPAAVALLSCALRRGLRQMGMAAVGKHYPGHGRVQGDSHLMLPCDRREYALREADRFPFYANIQDGVEAIMSAHIMLPEDDKPAGFSALCLQSLRDMGFEGAIISDDLDMAGAKFFTNPAERVQAALDAGADAAMICNTFADINSALAQALHLPQPERSKARLQALRARVLPAERLAQDYAAAEEIYRRHHARALAMA</sequence>
<organism evidence="7 8">
    <name type="scientific">Suttonella indologenes</name>
    <dbReference type="NCBI Taxonomy" id="13276"/>
    <lineage>
        <taxon>Bacteria</taxon>
        <taxon>Pseudomonadati</taxon>
        <taxon>Pseudomonadota</taxon>
        <taxon>Gammaproteobacteria</taxon>
        <taxon>Cardiobacteriales</taxon>
        <taxon>Cardiobacteriaceae</taxon>
        <taxon>Suttonella</taxon>
    </lineage>
</organism>
<protein>
    <recommendedName>
        <fullName evidence="3">beta-N-acetylhexosaminidase</fullName>
        <ecNumber evidence="3">3.2.1.52</ecNumber>
    </recommendedName>
</protein>
<evidence type="ECO:0000313" key="8">
    <source>
        <dbReference type="Proteomes" id="UP000254575"/>
    </source>
</evidence>
<evidence type="ECO:0000313" key="7">
    <source>
        <dbReference type="EMBL" id="SUO96571.1"/>
    </source>
</evidence>
<keyword evidence="5 7" id="KW-0326">Glycosidase</keyword>
<dbReference type="InterPro" id="IPR036962">
    <property type="entry name" value="Glyco_hydro_3_N_sf"/>
</dbReference>
<dbReference type="InterPro" id="IPR050226">
    <property type="entry name" value="NagZ_Beta-hexosaminidase"/>
</dbReference>
<keyword evidence="4 7" id="KW-0378">Hydrolase</keyword>